<dbReference type="Pfam" id="PF01232">
    <property type="entry name" value="Mannitol_dh"/>
    <property type="match status" value="1"/>
</dbReference>
<sequence>MKVIHFGAGNIGRGFIGKLLADANSQMTFADVNQQLIDQLAHQQSYNVHVVGAVHSIEKVQRVNAINSLDPKTIEHIALADMVTTAVGPQILEKIAETLAKGILLRMEMGNTKPLNIIACENMVRGTSQLKQHVLAHIPASSHFWVDEHVGFVDSAVDRIVPPMDAANDDPLDVTVETFSEWIVDQTQFVGDIPAIKGMELTDNLMAFVERKLFTLNTGHAITAYLGQQRGHKTICDAINDPYIASIVKGAMQESGQVLIQRYGFDPIKHEQYIEKILGRFANPYLHDDVERVGRQPMRKLSPEDRLIKPLLGTLEYQLDNRNLIIGIAAALHFRCNEDPQAVEMERCIREYGLEKAIEQLCRLTDYPQIISSICQQYQLMDK</sequence>
<dbReference type="NCBIfam" id="NF002650">
    <property type="entry name" value="PRK02318.2-2"/>
    <property type="match status" value="1"/>
</dbReference>
<dbReference type="InterPro" id="IPR023027">
    <property type="entry name" value="Mannitol_DH_CS"/>
</dbReference>
<dbReference type="FunFam" id="3.40.50.720:FF:000075">
    <property type="entry name" value="Mannitol-1-phosphate 5-dehydrogenase"/>
    <property type="match status" value="1"/>
</dbReference>
<dbReference type="GO" id="GO:0005829">
    <property type="term" value="C:cytosol"/>
    <property type="evidence" value="ECO:0007669"/>
    <property type="project" value="TreeGrafter"/>
</dbReference>
<dbReference type="PROSITE" id="PS00974">
    <property type="entry name" value="MANNITOL_DHGENASE"/>
    <property type="match status" value="1"/>
</dbReference>
<dbReference type="PANTHER" id="PTHR30524">
    <property type="entry name" value="MANNITOL-1-PHOSPHATE 5-DEHYDROGENASE"/>
    <property type="match status" value="1"/>
</dbReference>
<evidence type="ECO:0000256" key="5">
    <source>
        <dbReference type="ARBA" id="ARBA00023027"/>
    </source>
</evidence>
<dbReference type="Gene3D" id="1.10.1040.10">
    <property type="entry name" value="N-(1-d-carboxylethyl)-l-norvaline Dehydrogenase, domain 2"/>
    <property type="match status" value="1"/>
</dbReference>
<protein>
    <recommendedName>
        <fullName evidence="3 6">Mannitol-1-phosphate 5-dehydrogenase</fullName>
        <ecNumber evidence="2 6">1.1.1.17</ecNumber>
    </recommendedName>
</protein>
<dbReference type="Proteomes" id="UP000010290">
    <property type="component" value="Chromosome"/>
</dbReference>
<evidence type="ECO:0000259" key="8">
    <source>
        <dbReference type="Pfam" id="PF08125"/>
    </source>
</evidence>
<dbReference type="PANTHER" id="PTHR30524:SF0">
    <property type="entry name" value="ALTRONATE OXIDOREDUCTASE-RELATED"/>
    <property type="match status" value="1"/>
</dbReference>
<comment type="similarity">
    <text evidence="1 6">Belongs to the mannitol dehydrogenase family.</text>
</comment>
<reference evidence="9 10" key="1">
    <citation type="journal article" date="2012" name="BMC Genomics">
        <title>Comparative genomics of bacteria in the genus Providencia isolated from wild Drosophila melanogaster.</title>
        <authorList>
            <person name="Galac M.R."/>
            <person name="Lazzaro B.P."/>
        </authorList>
    </citation>
    <scope>NUCLEOTIDE SEQUENCE [LARGE SCALE GENOMIC DNA]</scope>
    <source>
        <strain evidence="9 10">DSM 19967</strain>
    </source>
</reference>
<evidence type="ECO:0000256" key="4">
    <source>
        <dbReference type="ARBA" id="ARBA00023002"/>
    </source>
</evidence>
<feature type="domain" description="Mannitol dehydrogenase N-terminal" evidence="7">
    <location>
        <begin position="1"/>
        <end position="197"/>
    </location>
</feature>
<comment type="catalytic activity">
    <reaction evidence="6">
        <text>D-mannitol 1-phosphate + NAD(+) = beta-D-fructose 6-phosphate + NADH + H(+)</text>
        <dbReference type="Rhea" id="RHEA:19661"/>
        <dbReference type="ChEBI" id="CHEBI:15378"/>
        <dbReference type="ChEBI" id="CHEBI:57540"/>
        <dbReference type="ChEBI" id="CHEBI:57634"/>
        <dbReference type="ChEBI" id="CHEBI:57945"/>
        <dbReference type="ChEBI" id="CHEBI:61381"/>
        <dbReference type="EC" id="1.1.1.17"/>
    </reaction>
</comment>
<keyword evidence="4 6" id="KW-0560">Oxidoreductase</keyword>
<dbReference type="HOGENOM" id="CLU_036089_2_0_6"/>
<dbReference type="RefSeq" id="WP_008916150.1">
    <property type="nucleotide sequence ID" value="NZ_CM001773.1"/>
</dbReference>
<comment type="caution">
    <text evidence="9">The sequence shown here is derived from an EMBL/GenBank/DDBJ whole genome shotgun (WGS) entry which is preliminary data.</text>
</comment>
<accession>K8WHD3</accession>
<dbReference type="AlphaFoldDB" id="K8WHD3"/>
<dbReference type="HAMAP" id="MF_00196">
    <property type="entry name" value="Mannitol_dehydrog"/>
    <property type="match status" value="1"/>
</dbReference>
<dbReference type="NCBIfam" id="NF002646">
    <property type="entry name" value="PRK02318.1-2"/>
    <property type="match status" value="1"/>
</dbReference>
<dbReference type="FunFam" id="1.10.1040.10:FF:000009">
    <property type="entry name" value="Mannitol-1-phosphate 5-dehydrogenase"/>
    <property type="match status" value="1"/>
</dbReference>
<dbReference type="InterPro" id="IPR013118">
    <property type="entry name" value="Mannitol_DH_C"/>
</dbReference>
<dbReference type="EMBL" id="AKKN01000010">
    <property type="protein sequence ID" value="EKT55680.1"/>
    <property type="molecule type" value="Genomic_DNA"/>
</dbReference>
<evidence type="ECO:0000256" key="1">
    <source>
        <dbReference type="ARBA" id="ARBA00006541"/>
    </source>
</evidence>
<evidence type="ECO:0000256" key="3">
    <source>
        <dbReference type="ARBA" id="ARBA00016219"/>
    </source>
</evidence>
<name>K8WHD3_9GAMM</name>
<dbReference type="Gene3D" id="3.40.50.720">
    <property type="entry name" value="NAD(P)-binding Rossmann-like Domain"/>
    <property type="match status" value="1"/>
</dbReference>
<proteinExistence type="inferred from homology"/>
<gene>
    <name evidence="6" type="primary">mtlD</name>
    <name evidence="9" type="ORF">OO7_11899</name>
</gene>
<dbReference type="PRINTS" id="PR00084">
    <property type="entry name" value="MTLDHDRGNASE"/>
</dbReference>
<dbReference type="PATRIC" id="fig|1141660.3.peg.2373"/>
<dbReference type="InterPro" id="IPR013328">
    <property type="entry name" value="6PGD_dom2"/>
</dbReference>
<dbReference type="InterPro" id="IPR013131">
    <property type="entry name" value="Mannitol_DH_N"/>
</dbReference>
<evidence type="ECO:0000313" key="10">
    <source>
        <dbReference type="Proteomes" id="UP000010290"/>
    </source>
</evidence>
<organism evidence="9 10">
    <name type="scientific">Providencia sneebia DSM 19967</name>
    <dbReference type="NCBI Taxonomy" id="1141660"/>
    <lineage>
        <taxon>Bacteria</taxon>
        <taxon>Pseudomonadati</taxon>
        <taxon>Pseudomonadota</taxon>
        <taxon>Gammaproteobacteria</taxon>
        <taxon>Enterobacterales</taxon>
        <taxon>Morganellaceae</taxon>
        <taxon>Providencia</taxon>
    </lineage>
</organism>
<dbReference type="NCBIfam" id="NF002652">
    <property type="entry name" value="PRK02318.2-5"/>
    <property type="match status" value="1"/>
</dbReference>
<dbReference type="EC" id="1.1.1.17" evidence="2 6"/>
<keyword evidence="10" id="KW-1185">Reference proteome</keyword>
<evidence type="ECO:0000256" key="2">
    <source>
        <dbReference type="ARBA" id="ARBA00012939"/>
    </source>
</evidence>
<feature type="domain" description="Mannitol dehydrogenase C-terminal" evidence="8">
    <location>
        <begin position="204"/>
        <end position="347"/>
    </location>
</feature>
<dbReference type="SUPFAM" id="SSF51735">
    <property type="entry name" value="NAD(P)-binding Rossmann-fold domains"/>
    <property type="match status" value="1"/>
</dbReference>
<feature type="binding site" evidence="6">
    <location>
        <begin position="3"/>
        <end position="14"/>
    </location>
    <ligand>
        <name>NAD(+)</name>
        <dbReference type="ChEBI" id="CHEBI:57540"/>
    </ligand>
</feature>
<dbReference type="Pfam" id="PF08125">
    <property type="entry name" value="Mannitol_dh_C"/>
    <property type="match status" value="1"/>
</dbReference>
<dbReference type="SUPFAM" id="SSF48179">
    <property type="entry name" value="6-phosphogluconate dehydrogenase C-terminal domain-like"/>
    <property type="match status" value="1"/>
</dbReference>
<dbReference type="InterPro" id="IPR008927">
    <property type="entry name" value="6-PGluconate_DH-like_C_sf"/>
</dbReference>
<dbReference type="InterPro" id="IPR023028">
    <property type="entry name" value="Mannitol_1_phos_5_DH"/>
</dbReference>
<dbReference type="GO" id="GO:0008926">
    <property type="term" value="F:mannitol-1-phosphate 5-dehydrogenase activity"/>
    <property type="evidence" value="ECO:0007669"/>
    <property type="project" value="UniProtKB-UniRule"/>
</dbReference>
<dbReference type="InterPro" id="IPR000669">
    <property type="entry name" value="Mannitol_DH"/>
</dbReference>
<evidence type="ECO:0000313" key="9">
    <source>
        <dbReference type="EMBL" id="EKT55680.1"/>
    </source>
</evidence>
<dbReference type="NCBIfam" id="NF002647">
    <property type="entry name" value="PRK02318.1-3"/>
    <property type="match status" value="1"/>
</dbReference>
<dbReference type="InterPro" id="IPR036291">
    <property type="entry name" value="NAD(P)-bd_dom_sf"/>
</dbReference>
<dbReference type="GO" id="GO:0019592">
    <property type="term" value="P:mannitol catabolic process"/>
    <property type="evidence" value="ECO:0007669"/>
    <property type="project" value="TreeGrafter"/>
</dbReference>
<dbReference type="OrthoDB" id="271711at2"/>
<evidence type="ECO:0000256" key="6">
    <source>
        <dbReference type="HAMAP-Rule" id="MF_00196"/>
    </source>
</evidence>
<evidence type="ECO:0000259" key="7">
    <source>
        <dbReference type="Pfam" id="PF01232"/>
    </source>
</evidence>
<keyword evidence="5 6" id="KW-0520">NAD</keyword>